<dbReference type="Gene3D" id="3.40.50.300">
    <property type="entry name" value="P-loop containing nucleotide triphosphate hydrolases"/>
    <property type="match status" value="1"/>
</dbReference>
<reference evidence="1" key="1">
    <citation type="journal article" date="2014" name="Int. J. Syst. Evol. Microbiol.">
        <title>Complete genome sequence of Corynebacterium casei LMG S-19264T (=DSM 44701T), isolated from a smear-ripened cheese.</title>
        <authorList>
            <consortium name="US DOE Joint Genome Institute (JGI-PGF)"/>
            <person name="Walter F."/>
            <person name="Albersmeier A."/>
            <person name="Kalinowski J."/>
            <person name="Ruckert C."/>
        </authorList>
    </citation>
    <scope>NUCLEOTIDE SEQUENCE</scope>
    <source>
        <strain evidence="1">KCTC 23310</strain>
    </source>
</reference>
<dbReference type="SUPFAM" id="SSF52540">
    <property type="entry name" value="P-loop containing nucleoside triphosphate hydrolases"/>
    <property type="match status" value="1"/>
</dbReference>
<dbReference type="RefSeq" id="WP_189409841.1">
    <property type="nucleotide sequence ID" value="NZ_BMYJ01000001.1"/>
</dbReference>
<proteinExistence type="predicted"/>
<dbReference type="EMBL" id="BMYJ01000001">
    <property type="protein sequence ID" value="GHC45653.1"/>
    <property type="molecule type" value="Genomic_DNA"/>
</dbReference>
<sequence length="360" mass="40432">MARTCFIHIGLHKTGTTAIQSALHRFNNENLIYADFDHPNHGLPMVMMFAKRPIDAADAAAAANYAKERSKIQARFDRHLKETKNLVISGESISTRFDQAELEGIREYFSPRFDRIQIIVYVRPFLDVAVSHWQQRVKNGFDKFQLPETRYRTMIEPFMQVFGQENVVIRPYQRDLLKDGDAVADFAKLIGLPEATLSSQARNPTLSAEATALLFAFNLFGDLASAPGNRRDHRVALAKALRQFGTERFTFSPELAKAAVDRQRAEIDWIASRVGIDMTGRLPEAKVVFGSAEDVLALARRHMEEARSLLPSEGSSAGPVAKFGGLKLLLSKKLGWRQQQAALWRLAPGPRPNRNDSSEK</sequence>
<organism evidence="1 2">
    <name type="scientific">Neogemmobacter tilapiae</name>
    <dbReference type="NCBI Taxonomy" id="875041"/>
    <lineage>
        <taxon>Bacteria</taxon>
        <taxon>Pseudomonadati</taxon>
        <taxon>Pseudomonadota</taxon>
        <taxon>Alphaproteobacteria</taxon>
        <taxon>Rhodobacterales</taxon>
        <taxon>Paracoccaceae</taxon>
        <taxon>Neogemmobacter</taxon>
    </lineage>
</organism>
<keyword evidence="2" id="KW-1185">Reference proteome</keyword>
<gene>
    <name evidence="1" type="ORF">GCM10007315_03920</name>
</gene>
<evidence type="ECO:0000313" key="1">
    <source>
        <dbReference type="EMBL" id="GHC45653.1"/>
    </source>
</evidence>
<comment type="caution">
    <text evidence="1">The sequence shown here is derived from an EMBL/GenBank/DDBJ whole genome shotgun (WGS) entry which is preliminary data.</text>
</comment>
<evidence type="ECO:0000313" key="2">
    <source>
        <dbReference type="Proteomes" id="UP000638981"/>
    </source>
</evidence>
<dbReference type="AlphaFoldDB" id="A0A918TGZ4"/>
<dbReference type="Proteomes" id="UP000638981">
    <property type="component" value="Unassembled WGS sequence"/>
</dbReference>
<evidence type="ECO:0008006" key="3">
    <source>
        <dbReference type="Google" id="ProtNLM"/>
    </source>
</evidence>
<dbReference type="InterPro" id="IPR027417">
    <property type="entry name" value="P-loop_NTPase"/>
</dbReference>
<reference evidence="1" key="2">
    <citation type="submission" date="2020-09" db="EMBL/GenBank/DDBJ databases">
        <authorList>
            <person name="Sun Q."/>
            <person name="Kim S."/>
        </authorList>
    </citation>
    <scope>NUCLEOTIDE SEQUENCE</scope>
    <source>
        <strain evidence="1">KCTC 23310</strain>
    </source>
</reference>
<protein>
    <recommendedName>
        <fullName evidence="3">Sulfotransferase family protein</fullName>
    </recommendedName>
</protein>
<accession>A0A918TGZ4</accession>
<name>A0A918TGZ4_9RHOB</name>